<comment type="caution">
    <text evidence="1">The sequence shown here is derived from an EMBL/GenBank/DDBJ whole genome shotgun (WGS) entry which is preliminary data.</text>
</comment>
<accession>A0A7C5U6K5</accession>
<evidence type="ECO:0000313" key="1">
    <source>
        <dbReference type="EMBL" id="HHR40267.1"/>
    </source>
</evidence>
<dbReference type="EMBL" id="DRXS01000024">
    <property type="protein sequence ID" value="HHR40267.1"/>
    <property type="molecule type" value="Genomic_DNA"/>
</dbReference>
<proteinExistence type="predicted"/>
<dbReference type="AlphaFoldDB" id="A0A7C5U6K5"/>
<name>A0A7C5U6K5_CALS0</name>
<gene>
    <name evidence="1" type="ORF">ENM42_00390</name>
</gene>
<organism evidence="1">
    <name type="scientific">Caldiarchaeum subterraneum</name>
    <dbReference type="NCBI Taxonomy" id="311458"/>
    <lineage>
        <taxon>Archaea</taxon>
        <taxon>Nitrososphaerota</taxon>
        <taxon>Candidatus Caldarchaeales</taxon>
        <taxon>Candidatus Caldarchaeaceae</taxon>
        <taxon>Candidatus Caldarchaeum</taxon>
    </lineage>
</organism>
<sequence>MLGHQPKRVEKIVCKVCGAETDRPEAFFLVTGFGYVCRTCGLQPVSCDVCGARIRRMTVTVFRGKIHCLACYRSEREKGEKRLTKEYLAESIEEAVRTSLAEAPEGYVLVGLKLKYSSKKTWIAEYEREDIFISRCS</sequence>
<protein>
    <submittedName>
        <fullName evidence="1">Uncharacterized protein</fullName>
    </submittedName>
</protein>
<reference evidence="1" key="1">
    <citation type="journal article" date="2020" name="mSystems">
        <title>Genome- and Community-Level Interaction Insights into Carbon Utilization and Element Cycling Functions of Hydrothermarchaeota in Hydrothermal Sediment.</title>
        <authorList>
            <person name="Zhou Z."/>
            <person name="Liu Y."/>
            <person name="Xu W."/>
            <person name="Pan J."/>
            <person name="Luo Z.H."/>
            <person name="Li M."/>
        </authorList>
    </citation>
    <scope>NUCLEOTIDE SEQUENCE [LARGE SCALE GENOMIC DNA]</scope>
    <source>
        <strain evidence="1">SpSt-1084</strain>
    </source>
</reference>